<dbReference type="SUPFAM" id="SSF143422">
    <property type="entry name" value="Transposase IS200-like"/>
    <property type="match status" value="1"/>
</dbReference>
<dbReference type="NCBIfam" id="NF047646">
    <property type="entry name" value="REP_Tyr_transpos"/>
    <property type="match status" value="1"/>
</dbReference>
<proteinExistence type="predicted"/>
<evidence type="ECO:0000313" key="3">
    <source>
        <dbReference type="Proteomes" id="UP000287330"/>
    </source>
</evidence>
<dbReference type="Proteomes" id="UP000287330">
    <property type="component" value="Unassembled WGS sequence"/>
</dbReference>
<dbReference type="InterPro" id="IPR036515">
    <property type="entry name" value="Transposase_17_sf"/>
</dbReference>
<dbReference type="GO" id="GO:0006313">
    <property type="term" value="P:DNA transposition"/>
    <property type="evidence" value="ECO:0007669"/>
    <property type="project" value="InterPro"/>
</dbReference>
<dbReference type="Gene3D" id="3.30.70.1290">
    <property type="entry name" value="Transposase IS200-like"/>
    <property type="match status" value="1"/>
</dbReference>
<evidence type="ECO:0000259" key="1">
    <source>
        <dbReference type="SMART" id="SM01321"/>
    </source>
</evidence>
<accession>A0A432YAN1</accession>
<dbReference type="GO" id="GO:0004803">
    <property type="term" value="F:transposase activity"/>
    <property type="evidence" value="ECO:0007669"/>
    <property type="project" value="InterPro"/>
</dbReference>
<dbReference type="RefSeq" id="WP_110571962.1">
    <property type="nucleotide sequence ID" value="NZ_PIPV01000001.1"/>
</dbReference>
<sequence>MKNVRRYFEDGYYFFITVATQGRKPHLTRQPVIQALRNAVRTTMASHPFDIQAWVVLPDHMHLLIGVADQKVDLRVRKIKALTTRALPEFSYKNSQPNFSKRRRRQGSLWHNRFYDRIIRNEQELYMYTLYCCFNPVKHGYVNNALEWPYSTLNAYLKQGRYPESWRHITDAWVDDNFADYDMW</sequence>
<comment type="caution">
    <text evidence="2">The sequence shown here is derived from an EMBL/GenBank/DDBJ whole genome shotgun (WGS) entry which is preliminary data.</text>
</comment>
<dbReference type="PANTHER" id="PTHR36966">
    <property type="entry name" value="REP-ASSOCIATED TYROSINE TRANSPOSASE"/>
    <property type="match status" value="1"/>
</dbReference>
<reference evidence="3" key="1">
    <citation type="journal article" date="2018" name="Front. Microbiol.">
        <title>Genome-Based Analysis Reveals the Taxonomy and Diversity of the Family Idiomarinaceae.</title>
        <authorList>
            <person name="Liu Y."/>
            <person name="Lai Q."/>
            <person name="Shao Z."/>
        </authorList>
    </citation>
    <scope>NUCLEOTIDE SEQUENCE [LARGE SCALE GENOMIC DNA]</scope>
    <source>
        <strain evidence="3">F23</strain>
    </source>
</reference>
<dbReference type="InterPro" id="IPR002686">
    <property type="entry name" value="Transposase_17"/>
</dbReference>
<dbReference type="PANTHER" id="PTHR36966:SF1">
    <property type="entry name" value="REP-ASSOCIATED TYROSINE TRANSPOSASE"/>
    <property type="match status" value="1"/>
</dbReference>
<name>A0A432YAN1_9GAMM</name>
<evidence type="ECO:0000313" key="2">
    <source>
        <dbReference type="EMBL" id="RUO58040.1"/>
    </source>
</evidence>
<dbReference type="InterPro" id="IPR052715">
    <property type="entry name" value="RAYT_transposase"/>
</dbReference>
<gene>
    <name evidence="2" type="ORF">CWE25_00110</name>
</gene>
<keyword evidence="3" id="KW-1185">Reference proteome</keyword>
<dbReference type="OrthoDB" id="9794403at2"/>
<dbReference type="EMBL" id="PIPV01000001">
    <property type="protein sequence ID" value="RUO58040.1"/>
    <property type="molecule type" value="Genomic_DNA"/>
</dbReference>
<feature type="domain" description="Transposase IS200-like" evidence="1">
    <location>
        <begin position="9"/>
        <end position="132"/>
    </location>
</feature>
<dbReference type="AlphaFoldDB" id="A0A432YAN1"/>
<organism evidence="2 3">
    <name type="scientific">Idiomarina fontislapidosi</name>
    <dbReference type="NCBI Taxonomy" id="263723"/>
    <lineage>
        <taxon>Bacteria</taxon>
        <taxon>Pseudomonadati</taxon>
        <taxon>Pseudomonadota</taxon>
        <taxon>Gammaproteobacteria</taxon>
        <taxon>Alteromonadales</taxon>
        <taxon>Idiomarinaceae</taxon>
        <taxon>Idiomarina</taxon>
    </lineage>
</organism>
<protein>
    <submittedName>
        <fullName evidence="2">Transposase</fullName>
    </submittedName>
</protein>
<dbReference type="SMART" id="SM01321">
    <property type="entry name" value="Y1_Tnp"/>
    <property type="match status" value="1"/>
</dbReference>
<dbReference type="Pfam" id="PF01797">
    <property type="entry name" value="Y1_Tnp"/>
    <property type="match status" value="1"/>
</dbReference>
<dbReference type="GO" id="GO:0043565">
    <property type="term" value="F:sequence-specific DNA binding"/>
    <property type="evidence" value="ECO:0007669"/>
    <property type="project" value="TreeGrafter"/>
</dbReference>